<dbReference type="OrthoDB" id="978875at2"/>
<proteinExistence type="predicted"/>
<comment type="caution">
    <text evidence="1">The sequence shown here is derived from an EMBL/GenBank/DDBJ whole genome shotgun (WGS) entry which is preliminary data.</text>
</comment>
<accession>A0A3D9H2G6</accession>
<organism evidence="1 2">
    <name type="scientific">Seonamhaeicola aphaedonensis</name>
    <dbReference type="NCBI Taxonomy" id="1461338"/>
    <lineage>
        <taxon>Bacteria</taxon>
        <taxon>Pseudomonadati</taxon>
        <taxon>Bacteroidota</taxon>
        <taxon>Flavobacteriia</taxon>
        <taxon>Flavobacteriales</taxon>
        <taxon>Flavobacteriaceae</taxon>
    </lineage>
</organism>
<name>A0A3D9H2G6_9FLAO</name>
<dbReference type="Proteomes" id="UP000256629">
    <property type="component" value="Unassembled WGS sequence"/>
</dbReference>
<gene>
    <name evidence="1" type="ORF">DFQ02_1351</name>
</gene>
<evidence type="ECO:0000313" key="1">
    <source>
        <dbReference type="EMBL" id="RED43689.1"/>
    </source>
</evidence>
<dbReference type="EMBL" id="QRDX01000035">
    <property type="protein sequence ID" value="RED43689.1"/>
    <property type="molecule type" value="Genomic_DNA"/>
</dbReference>
<dbReference type="AlphaFoldDB" id="A0A3D9H2G6"/>
<evidence type="ECO:0000313" key="2">
    <source>
        <dbReference type="Proteomes" id="UP000256629"/>
    </source>
</evidence>
<sequence length="324" mass="38728">MNSKFLLTFFTLISGLSVFGQFSRENISTDSSDIEIIRNSVYHIYEESYKNKDSVWYSVHYIKDTTRLNTEGWKRKNGKYLGIWKEYNFDKQLLFTRDYDNAICEVNRQLFPHHEILERMKKKADSLIISNYSQEFFDSQVRFNFNCYAYDKDGYVGSWTEPMKRKPTEFLFRYQVRLENSDWQSEMIGISLDENGNYIPSHDRFSNNGFEKLNSENRTFEIDKTKAISIAKEHGLKGENISEFLKWERFNKATFYDGQFKYYIAELTDQIDEIKKEGRSRITYKFNVYSFNPWTGKFLGKKKMKQIKEWEKNSGFTSDLLPDE</sequence>
<keyword evidence="2" id="KW-1185">Reference proteome</keyword>
<reference evidence="1 2" key="1">
    <citation type="submission" date="2018-07" db="EMBL/GenBank/DDBJ databases">
        <title>Genomic Encyclopedia of Type Strains, Phase III (KMG-III): the genomes of soil and plant-associated and newly described type strains.</title>
        <authorList>
            <person name="Whitman W."/>
        </authorList>
    </citation>
    <scope>NUCLEOTIDE SEQUENCE [LARGE SCALE GENOMIC DNA]</scope>
    <source>
        <strain evidence="1 2">CECT 8487</strain>
    </source>
</reference>
<protein>
    <submittedName>
        <fullName evidence="1">Uncharacterized protein</fullName>
    </submittedName>
</protein>
<dbReference type="RefSeq" id="WP_116525259.1">
    <property type="nucleotide sequence ID" value="NZ_QRDX01000035.1"/>
</dbReference>